<evidence type="ECO:0000313" key="2">
    <source>
        <dbReference type="Proteomes" id="UP000824120"/>
    </source>
</evidence>
<keyword evidence="2" id="KW-1185">Reference proteome</keyword>
<protein>
    <submittedName>
        <fullName evidence="1">Uncharacterized protein</fullName>
    </submittedName>
</protein>
<comment type="caution">
    <text evidence="1">The sequence shown here is derived from an EMBL/GenBank/DDBJ whole genome shotgun (WGS) entry which is preliminary data.</text>
</comment>
<accession>A0A9J5XCF1</accession>
<name>A0A9J5XCF1_SOLCO</name>
<sequence length="83" mass="9501">MEPISDENDKYDKENPTFVLTTLMIMCRDLRNAPNRHDGIGMIPQLQSLSIFNQPAGFKEPHTAQTYEKEKKSAELHVLLNCP</sequence>
<dbReference type="EMBL" id="JACXVP010000009">
    <property type="protein sequence ID" value="KAG5585293.1"/>
    <property type="molecule type" value="Genomic_DNA"/>
</dbReference>
<proteinExistence type="predicted"/>
<reference evidence="1 2" key="1">
    <citation type="submission" date="2020-09" db="EMBL/GenBank/DDBJ databases">
        <title>De no assembly of potato wild relative species, Solanum commersonii.</title>
        <authorList>
            <person name="Cho K."/>
        </authorList>
    </citation>
    <scope>NUCLEOTIDE SEQUENCE [LARGE SCALE GENOMIC DNA]</scope>
    <source>
        <strain evidence="1">LZ3.2</strain>
        <tissue evidence="1">Leaf</tissue>
    </source>
</reference>
<gene>
    <name evidence="1" type="ORF">H5410_045727</name>
</gene>
<dbReference type="Proteomes" id="UP000824120">
    <property type="component" value="Chromosome 9"/>
</dbReference>
<organism evidence="1 2">
    <name type="scientific">Solanum commersonii</name>
    <name type="common">Commerson's wild potato</name>
    <name type="synonym">Commerson's nightshade</name>
    <dbReference type="NCBI Taxonomy" id="4109"/>
    <lineage>
        <taxon>Eukaryota</taxon>
        <taxon>Viridiplantae</taxon>
        <taxon>Streptophyta</taxon>
        <taxon>Embryophyta</taxon>
        <taxon>Tracheophyta</taxon>
        <taxon>Spermatophyta</taxon>
        <taxon>Magnoliopsida</taxon>
        <taxon>eudicotyledons</taxon>
        <taxon>Gunneridae</taxon>
        <taxon>Pentapetalae</taxon>
        <taxon>asterids</taxon>
        <taxon>lamiids</taxon>
        <taxon>Solanales</taxon>
        <taxon>Solanaceae</taxon>
        <taxon>Solanoideae</taxon>
        <taxon>Solaneae</taxon>
        <taxon>Solanum</taxon>
    </lineage>
</organism>
<dbReference type="AlphaFoldDB" id="A0A9J5XCF1"/>
<evidence type="ECO:0000313" key="1">
    <source>
        <dbReference type="EMBL" id="KAG5585293.1"/>
    </source>
</evidence>